<keyword evidence="1" id="KW-0812">Transmembrane</keyword>
<gene>
    <name evidence="2" type="ORF">OHT75_11340</name>
</gene>
<name>A0ABT3IAJ0_9GAMM</name>
<accession>A0ABT3IAJ0</accession>
<sequence length="238" mass="27079">MKISYLSIAIVIMFILFGFQLNGKGSESEKLKVENTPAVVSPESVEIKSSQSEAELVPIDSKSDEINVESSVASSVESSVENSIENNEINKLKKYKIDSSHSDYQRLYNKYLTERGLFAELGTVYIYNEEGDESFFIAIPPDLSSLIVEDPDQYIELKVEEFNLIDEDYVDNWGGDFEDFVVNYHYCKQSICLLRAQHDSVNFAREAINKFILSHPELEVQYMSMASGDIVITYQKKT</sequence>
<evidence type="ECO:0000313" key="3">
    <source>
        <dbReference type="Proteomes" id="UP001163714"/>
    </source>
</evidence>
<reference evidence="2" key="1">
    <citation type="submission" date="2022-10" db="EMBL/GenBank/DDBJ databases">
        <title>Shewanella flava sp. nov, isolated from the estuary of the Fenhe River into the Yellow River.</title>
        <authorList>
            <person name="Li Y."/>
        </authorList>
    </citation>
    <scope>NUCLEOTIDE SEQUENCE</scope>
    <source>
        <strain evidence="2">FYR11-62</strain>
    </source>
</reference>
<evidence type="ECO:0000256" key="1">
    <source>
        <dbReference type="SAM" id="Phobius"/>
    </source>
</evidence>
<dbReference type="EMBL" id="JAPDMX010000026">
    <property type="protein sequence ID" value="MCW3173073.1"/>
    <property type="molecule type" value="Genomic_DNA"/>
</dbReference>
<evidence type="ECO:0000313" key="2">
    <source>
        <dbReference type="EMBL" id="MCW3173073.1"/>
    </source>
</evidence>
<dbReference type="Proteomes" id="UP001163714">
    <property type="component" value="Unassembled WGS sequence"/>
</dbReference>
<feature type="transmembrane region" description="Helical" evidence="1">
    <location>
        <begin position="6"/>
        <end position="23"/>
    </location>
</feature>
<keyword evidence="3" id="KW-1185">Reference proteome</keyword>
<comment type="caution">
    <text evidence="2">The sequence shown here is derived from an EMBL/GenBank/DDBJ whole genome shotgun (WGS) entry which is preliminary data.</text>
</comment>
<keyword evidence="1" id="KW-0472">Membrane</keyword>
<organism evidence="2 3">
    <name type="scientific">Shewanella subflava</name>
    <dbReference type="NCBI Taxonomy" id="2986476"/>
    <lineage>
        <taxon>Bacteria</taxon>
        <taxon>Pseudomonadati</taxon>
        <taxon>Pseudomonadota</taxon>
        <taxon>Gammaproteobacteria</taxon>
        <taxon>Alteromonadales</taxon>
        <taxon>Shewanellaceae</taxon>
        <taxon>Shewanella</taxon>
    </lineage>
</organism>
<keyword evidence="1" id="KW-1133">Transmembrane helix</keyword>
<dbReference type="RefSeq" id="WP_264726674.1">
    <property type="nucleotide sequence ID" value="NZ_JAPDMX010000026.1"/>
</dbReference>
<protein>
    <submittedName>
        <fullName evidence="2">Uncharacterized protein</fullName>
    </submittedName>
</protein>
<proteinExistence type="predicted"/>